<comment type="caution">
    <text evidence="1">The sequence shown here is derived from an EMBL/GenBank/DDBJ whole genome shotgun (WGS) entry which is preliminary data.</text>
</comment>
<dbReference type="EMBL" id="LAZR01017870">
    <property type="protein sequence ID" value="KKL98631.1"/>
    <property type="molecule type" value="Genomic_DNA"/>
</dbReference>
<dbReference type="AlphaFoldDB" id="A0A0F9H6M3"/>
<protein>
    <submittedName>
        <fullName evidence="1">Uncharacterized protein</fullName>
    </submittedName>
</protein>
<name>A0A0F9H6M3_9ZZZZ</name>
<reference evidence="1" key="1">
    <citation type="journal article" date="2015" name="Nature">
        <title>Complex archaea that bridge the gap between prokaryotes and eukaryotes.</title>
        <authorList>
            <person name="Spang A."/>
            <person name="Saw J.H."/>
            <person name="Jorgensen S.L."/>
            <person name="Zaremba-Niedzwiedzka K."/>
            <person name="Martijn J."/>
            <person name="Lind A.E."/>
            <person name="van Eijk R."/>
            <person name="Schleper C."/>
            <person name="Guy L."/>
            <person name="Ettema T.J."/>
        </authorList>
    </citation>
    <scope>NUCLEOTIDE SEQUENCE</scope>
</reference>
<proteinExistence type="predicted"/>
<gene>
    <name evidence="1" type="ORF">LCGC14_1822570</name>
</gene>
<accession>A0A0F9H6M3</accession>
<evidence type="ECO:0000313" key="1">
    <source>
        <dbReference type="EMBL" id="KKL98631.1"/>
    </source>
</evidence>
<organism evidence="1">
    <name type="scientific">marine sediment metagenome</name>
    <dbReference type="NCBI Taxonomy" id="412755"/>
    <lineage>
        <taxon>unclassified sequences</taxon>
        <taxon>metagenomes</taxon>
        <taxon>ecological metagenomes</taxon>
    </lineage>
</organism>
<feature type="non-terminal residue" evidence="1">
    <location>
        <position position="64"/>
    </location>
</feature>
<sequence>MKMIIMILVFILIASMGFAGLDLAFYDDDHHHNDNPYQEAVEQIINYPGGSQTGKIVALIVMIV</sequence>